<accession>A0A0Y0P6W8</accession>
<keyword evidence="1" id="KW-1133">Transmembrane helix</keyword>
<protein>
    <recommendedName>
        <fullName evidence="2">CAAX prenyl protease 2/Lysostaphin resistance protein A-like domain-containing protein</fullName>
    </recommendedName>
</protein>
<dbReference type="Proteomes" id="UP000058305">
    <property type="component" value="Chromosome"/>
</dbReference>
<feature type="transmembrane region" description="Helical" evidence="1">
    <location>
        <begin position="233"/>
        <end position="256"/>
    </location>
</feature>
<dbReference type="Pfam" id="PF02517">
    <property type="entry name" value="Rce1-like"/>
    <property type="match status" value="1"/>
</dbReference>
<sequence>MPDYASLSPWKRFWERGGWWKAVILAAVYYALYELGSLLFVPFAGGVDPDSATFIFIAYVFPILLGGIILVVFGLSIGWLRELFGPQPIRGGWWMWIAVAVVLLFNLLRFATIDYGAAGFDVVASWLLAGLCIGFAEEVLTRGYVVTLMRKAGHSEIAVALVSAAVFAALHAGNLLTGQALLPTLLQLGYTFAFGICMYLALRVTGNLIWPILLHASTDPSIFLQTEYPAAGPLASIAGLGNIAVIFTGLVLVFFIRGRIAAREGDPALAPQPVLPNTNAGV</sequence>
<dbReference type="KEGG" id="mvd:AWU67_15010"/>
<gene>
    <name evidence="3" type="ORF">AWU67_15010</name>
</gene>
<keyword evidence="1" id="KW-0812">Transmembrane</keyword>
<evidence type="ECO:0000256" key="1">
    <source>
        <dbReference type="SAM" id="Phobius"/>
    </source>
</evidence>
<reference evidence="3 4" key="1">
    <citation type="journal article" date="2016" name="J. Biotechnol.">
        <title>First complete genome sequence of a species in the genus Microterricola, an extremophilic cold active enzyme producing bacterial strain ERGS5:02 isolated from Sikkim Himalaya.</title>
        <authorList>
            <person name="Himanshu"/>
            <person name="Swarnkar M.K."/>
            <person name="Singh D."/>
            <person name="Kumar R."/>
        </authorList>
    </citation>
    <scope>NUCLEOTIDE SEQUENCE [LARGE SCALE GENOMIC DNA]</scope>
    <source>
        <strain evidence="3 4">ERGS5:02</strain>
    </source>
</reference>
<proteinExistence type="predicted"/>
<feature type="transmembrane region" description="Helical" evidence="1">
    <location>
        <begin position="156"/>
        <end position="176"/>
    </location>
</feature>
<feature type="transmembrane region" description="Helical" evidence="1">
    <location>
        <begin position="91"/>
        <end position="108"/>
    </location>
</feature>
<dbReference type="RefSeq" id="WP_067230858.1">
    <property type="nucleotide sequence ID" value="NZ_CP014145.1"/>
</dbReference>
<evidence type="ECO:0000259" key="2">
    <source>
        <dbReference type="Pfam" id="PF02517"/>
    </source>
</evidence>
<keyword evidence="4" id="KW-1185">Reference proteome</keyword>
<evidence type="ECO:0000313" key="3">
    <source>
        <dbReference type="EMBL" id="AMB59949.1"/>
    </source>
</evidence>
<dbReference type="AlphaFoldDB" id="A0A0Y0P6W8"/>
<evidence type="ECO:0000313" key="4">
    <source>
        <dbReference type="Proteomes" id="UP000058305"/>
    </source>
</evidence>
<feature type="transmembrane region" description="Helical" evidence="1">
    <location>
        <begin position="188"/>
        <end position="213"/>
    </location>
</feature>
<feature type="transmembrane region" description="Helical" evidence="1">
    <location>
        <begin position="115"/>
        <end position="136"/>
    </location>
</feature>
<dbReference type="EMBL" id="CP014145">
    <property type="protein sequence ID" value="AMB59949.1"/>
    <property type="molecule type" value="Genomic_DNA"/>
</dbReference>
<feature type="transmembrane region" description="Helical" evidence="1">
    <location>
        <begin position="53"/>
        <end position="79"/>
    </location>
</feature>
<feature type="domain" description="CAAX prenyl protease 2/Lysostaphin resistance protein A-like" evidence="2">
    <location>
        <begin position="122"/>
        <end position="219"/>
    </location>
</feature>
<dbReference type="OrthoDB" id="4772204at2"/>
<dbReference type="GO" id="GO:0004175">
    <property type="term" value="F:endopeptidase activity"/>
    <property type="evidence" value="ECO:0007669"/>
    <property type="project" value="UniProtKB-ARBA"/>
</dbReference>
<dbReference type="GO" id="GO:0080120">
    <property type="term" value="P:CAAX-box protein maturation"/>
    <property type="evidence" value="ECO:0007669"/>
    <property type="project" value="UniProtKB-ARBA"/>
</dbReference>
<name>A0A0Y0P6W8_9MICO</name>
<feature type="transmembrane region" description="Helical" evidence="1">
    <location>
        <begin position="20"/>
        <end position="41"/>
    </location>
</feature>
<reference evidence="4" key="2">
    <citation type="submission" date="2016-01" db="EMBL/GenBank/DDBJ databases">
        <title>First complete genome sequence of a species in the genus Microterricola, an extremophilic cold active enzyme producing strain ERGS5:02 isolated from Sikkim Himalaya.</title>
        <authorList>
            <person name="Kumar R."/>
            <person name="Singh D."/>
            <person name="Swarnkar M.K."/>
        </authorList>
    </citation>
    <scope>NUCLEOTIDE SEQUENCE [LARGE SCALE GENOMIC DNA]</scope>
    <source>
        <strain evidence="4">ERGS5:02</strain>
    </source>
</reference>
<keyword evidence="1" id="KW-0472">Membrane</keyword>
<dbReference type="InterPro" id="IPR003675">
    <property type="entry name" value="Rce1/LyrA-like_dom"/>
</dbReference>
<organism evidence="3 4">
    <name type="scientific">Microterricola viridarii</name>
    <dbReference type="NCBI Taxonomy" id="412690"/>
    <lineage>
        <taxon>Bacteria</taxon>
        <taxon>Bacillati</taxon>
        <taxon>Actinomycetota</taxon>
        <taxon>Actinomycetes</taxon>
        <taxon>Micrococcales</taxon>
        <taxon>Microbacteriaceae</taxon>
        <taxon>Microterricola</taxon>
    </lineage>
</organism>